<evidence type="ECO:0000256" key="4">
    <source>
        <dbReference type="ARBA" id="ARBA00022490"/>
    </source>
</evidence>
<dbReference type="Pfam" id="PF01406">
    <property type="entry name" value="tRNA-synt_1e"/>
    <property type="match status" value="1"/>
</dbReference>
<dbReference type="HAMAP" id="MF_00041">
    <property type="entry name" value="Cys_tRNA_synth"/>
    <property type="match status" value="1"/>
</dbReference>
<reference evidence="14 15" key="1">
    <citation type="submission" date="2017-09" db="EMBL/GenBank/DDBJ databases">
        <title>Depth-based differentiation of microbial function through sediment-hosted aquifers and enrichment of novel symbionts in the deep terrestrial subsurface.</title>
        <authorList>
            <person name="Probst A.J."/>
            <person name="Ladd B."/>
            <person name="Jarett J.K."/>
            <person name="Geller-Mcgrath D.E."/>
            <person name="Sieber C.M."/>
            <person name="Emerson J.B."/>
            <person name="Anantharaman K."/>
            <person name="Thomas B.C."/>
            <person name="Malmstrom R."/>
            <person name="Stieglmeier M."/>
            <person name="Klingl A."/>
            <person name="Woyke T."/>
            <person name="Ryan C.M."/>
            <person name="Banfield J.F."/>
        </authorList>
    </citation>
    <scope>NUCLEOTIDE SEQUENCE [LARGE SCALE GENOMIC DNA]</scope>
    <source>
        <strain evidence="14">CG_4_10_14_3_um_filter_34_13</strain>
    </source>
</reference>
<dbReference type="SUPFAM" id="SSF52374">
    <property type="entry name" value="Nucleotidylyl transferase"/>
    <property type="match status" value="1"/>
</dbReference>
<sequence length="475" mass="55752">MALKIYNTLSRKKEEFIPLKKGEVGIYVCGPTVYNFIHIGNARPFIIFEVVRRFLKFKGYKVRYIQNLTDIDDKMINKARELNISVSELAEKFIQEYFIDADSLNIERADVHPRATEHIAEIIELLKGLEEKGYAYEIDGDVFFEVSKFKNYGKLSGQDIEELKIGARVEVDERKRDAIDFALWKKAKEGEPSWDSPWGKGRPGWHIECSAMSMKYLGKTFDIHAGGSDLIFPHHENEIAQSEANTNQQYVRYWMHNGYLCLNNQKMSKSLGNIMKVRDIIRKYKGEVIRYFILSAHYRSPLNFSEEQLQQAQNSLQRLNNIIYNVKHLLKQDKFKKFKDKDDELILEKRKEGEQQFIKAMDDDFNTPVALSRLFGFAKDVNIYLNSPSLKNKIILEEIIKFYQDLAGKVLGILKDFDREQSFEQEIKKLIEDREKARKEKNWEKSDKIRDELKRKGVILEDTTEGVRWKKINSE</sequence>
<evidence type="ECO:0000313" key="14">
    <source>
        <dbReference type="EMBL" id="PIY33940.1"/>
    </source>
</evidence>
<dbReference type="AlphaFoldDB" id="A0A2M7PTI0"/>
<keyword evidence="11 12" id="KW-0030">Aminoacyl-tRNA synthetase</keyword>
<evidence type="ECO:0000256" key="6">
    <source>
        <dbReference type="ARBA" id="ARBA00022723"/>
    </source>
</evidence>
<dbReference type="InterPro" id="IPR014729">
    <property type="entry name" value="Rossmann-like_a/b/a_fold"/>
</dbReference>
<keyword evidence="10 12" id="KW-0648">Protein biosynthesis</keyword>
<evidence type="ECO:0000313" key="15">
    <source>
        <dbReference type="Proteomes" id="UP000230646"/>
    </source>
</evidence>
<dbReference type="GO" id="GO:0008270">
    <property type="term" value="F:zinc ion binding"/>
    <property type="evidence" value="ECO:0007669"/>
    <property type="project" value="UniProtKB-UniRule"/>
</dbReference>
<dbReference type="GO" id="GO:0004817">
    <property type="term" value="F:cysteine-tRNA ligase activity"/>
    <property type="evidence" value="ECO:0007669"/>
    <property type="project" value="UniProtKB-UniRule"/>
</dbReference>
<feature type="binding site" evidence="12">
    <location>
        <position position="29"/>
    </location>
    <ligand>
        <name>Zn(2+)</name>
        <dbReference type="ChEBI" id="CHEBI:29105"/>
    </ligand>
</feature>
<dbReference type="InterPro" id="IPR009080">
    <property type="entry name" value="tRNAsynth_Ia_anticodon-bd"/>
</dbReference>
<dbReference type="EMBL" id="PFKO01000010">
    <property type="protein sequence ID" value="PIY33940.1"/>
    <property type="molecule type" value="Genomic_DNA"/>
</dbReference>
<feature type="binding site" evidence="12">
    <location>
        <position position="269"/>
    </location>
    <ligand>
        <name>ATP</name>
        <dbReference type="ChEBI" id="CHEBI:30616"/>
    </ligand>
</feature>
<dbReference type="Gene3D" id="3.40.50.620">
    <property type="entry name" value="HUPs"/>
    <property type="match status" value="1"/>
</dbReference>
<keyword evidence="7 12" id="KW-0547">Nucleotide-binding</keyword>
<dbReference type="InterPro" id="IPR032678">
    <property type="entry name" value="tRNA-synt_1_cat_dom"/>
</dbReference>
<feature type="domain" description="Cysteinyl-tRNA synthetase class Ia DALR" evidence="13">
    <location>
        <begin position="356"/>
        <end position="423"/>
    </location>
</feature>
<dbReference type="SUPFAM" id="SSF47323">
    <property type="entry name" value="Anticodon-binding domain of a subclass of class I aminoacyl-tRNA synthetases"/>
    <property type="match status" value="1"/>
</dbReference>
<comment type="subunit">
    <text evidence="3 12">Monomer.</text>
</comment>
<name>A0A2M7PTI0_9BACT</name>
<dbReference type="GO" id="GO:0006423">
    <property type="term" value="P:cysteinyl-tRNA aminoacylation"/>
    <property type="evidence" value="ECO:0007669"/>
    <property type="project" value="UniProtKB-UniRule"/>
</dbReference>
<feature type="binding site" evidence="12">
    <location>
        <position position="209"/>
    </location>
    <ligand>
        <name>Zn(2+)</name>
        <dbReference type="ChEBI" id="CHEBI:29105"/>
    </ligand>
</feature>
<comment type="caution">
    <text evidence="14">The sequence shown here is derived from an EMBL/GenBank/DDBJ whole genome shotgun (WGS) entry which is preliminary data.</text>
</comment>
<organism evidence="14 15">
    <name type="scientific">Candidatus Infernicultor aquiphilus</name>
    <dbReference type="NCBI Taxonomy" id="1805029"/>
    <lineage>
        <taxon>Bacteria</taxon>
        <taxon>Pseudomonadati</taxon>
        <taxon>Atribacterota</taxon>
        <taxon>Candidatus Phoenicimicrobiia</taxon>
        <taxon>Candidatus Pheonicimicrobiales</taxon>
        <taxon>Candidatus Phoenicimicrobiaceae</taxon>
        <taxon>Candidatus Infernicultor</taxon>
    </lineage>
</organism>
<evidence type="ECO:0000256" key="11">
    <source>
        <dbReference type="ARBA" id="ARBA00023146"/>
    </source>
</evidence>
<dbReference type="Gene3D" id="1.20.120.1910">
    <property type="entry name" value="Cysteine-tRNA ligase, C-terminal anti-codon recognition domain"/>
    <property type="match status" value="1"/>
</dbReference>
<evidence type="ECO:0000256" key="7">
    <source>
        <dbReference type="ARBA" id="ARBA00022741"/>
    </source>
</evidence>
<dbReference type="EC" id="6.1.1.16" evidence="12"/>
<keyword evidence="5 12" id="KW-0436">Ligase</keyword>
<dbReference type="Pfam" id="PF09190">
    <property type="entry name" value="DALR_2"/>
    <property type="match status" value="1"/>
</dbReference>
<feature type="short sequence motif" description="'HIGH' region" evidence="12">
    <location>
        <begin position="31"/>
        <end position="41"/>
    </location>
</feature>
<gene>
    <name evidence="12" type="primary">cysS</name>
    <name evidence="14" type="ORF">COZ07_00270</name>
</gene>
<dbReference type="CDD" id="cd00672">
    <property type="entry name" value="CysRS_core"/>
    <property type="match status" value="1"/>
</dbReference>
<evidence type="ECO:0000256" key="9">
    <source>
        <dbReference type="ARBA" id="ARBA00022840"/>
    </source>
</evidence>
<evidence type="ECO:0000256" key="10">
    <source>
        <dbReference type="ARBA" id="ARBA00022917"/>
    </source>
</evidence>
<keyword evidence="6 12" id="KW-0479">Metal-binding</keyword>
<evidence type="ECO:0000256" key="2">
    <source>
        <dbReference type="ARBA" id="ARBA00005594"/>
    </source>
</evidence>
<dbReference type="Pfam" id="PF23493">
    <property type="entry name" value="CysS_C"/>
    <property type="match status" value="1"/>
</dbReference>
<dbReference type="PANTHER" id="PTHR10890">
    <property type="entry name" value="CYSTEINYL-TRNA SYNTHETASE"/>
    <property type="match status" value="1"/>
</dbReference>
<dbReference type="SMART" id="SM00840">
    <property type="entry name" value="DALR_2"/>
    <property type="match status" value="1"/>
</dbReference>
<comment type="cofactor">
    <cofactor evidence="12">
        <name>Zn(2+)</name>
        <dbReference type="ChEBI" id="CHEBI:29105"/>
    </cofactor>
    <text evidence="12">Binds 1 zinc ion per subunit.</text>
</comment>
<dbReference type="GO" id="GO:0005829">
    <property type="term" value="C:cytosol"/>
    <property type="evidence" value="ECO:0007669"/>
    <property type="project" value="TreeGrafter"/>
</dbReference>
<protein>
    <recommendedName>
        <fullName evidence="12">Cysteine--tRNA ligase</fullName>
        <ecNumber evidence="12">6.1.1.16</ecNumber>
    </recommendedName>
    <alternativeName>
        <fullName evidence="12">Cysteinyl-tRNA synthetase</fullName>
        <shortName evidence="12">CysRS</shortName>
    </alternativeName>
</protein>
<dbReference type="InterPro" id="IPR015803">
    <property type="entry name" value="Cys-tRNA-ligase"/>
</dbReference>
<comment type="subcellular location">
    <subcellularLocation>
        <location evidence="1 12">Cytoplasm</location>
    </subcellularLocation>
</comment>
<evidence type="ECO:0000256" key="3">
    <source>
        <dbReference type="ARBA" id="ARBA00011245"/>
    </source>
</evidence>
<feature type="short sequence motif" description="'KMSKS' region" evidence="12">
    <location>
        <begin position="266"/>
        <end position="270"/>
    </location>
</feature>
<keyword evidence="8 12" id="KW-0862">Zinc</keyword>
<dbReference type="InterPro" id="IPR015273">
    <property type="entry name" value="Cys-tRNA-synt_Ia_DALR"/>
</dbReference>
<evidence type="ECO:0000256" key="1">
    <source>
        <dbReference type="ARBA" id="ARBA00004496"/>
    </source>
</evidence>
<feature type="binding site" evidence="12">
    <location>
        <position position="238"/>
    </location>
    <ligand>
        <name>Zn(2+)</name>
        <dbReference type="ChEBI" id="CHEBI:29105"/>
    </ligand>
</feature>
<comment type="catalytic activity">
    <reaction evidence="12">
        <text>tRNA(Cys) + L-cysteine + ATP = L-cysteinyl-tRNA(Cys) + AMP + diphosphate</text>
        <dbReference type="Rhea" id="RHEA:17773"/>
        <dbReference type="Rhea" id="RHEA-COMP:9661"/>
        <dbReference type="Rhea" id="RHEA-COMP:9679"/>
        <dbReference type="ChEBI" id="CHEBI:30616"/>
        <dbReference type="ChEBI" id="CHEBI:33019"/>
        <dbReference type="ChEBI" id="CHEBI:35235"/>
        <dbReference type="ChEBI" id="CHEBI:78442"/>
        <dbReference type="ChEBI" id="CHEBI:78517"/>
        <dbReference type="ChEBI" id="CHEBI:456215"/>
        <dbReference type="EC" id="6.1.1.16"/>
    </reaction>
</comment>
<evidence type="ECO:0000259" key="13">
    <source>
        <dbReference type="SMART" id="SM00840"/>
    </source>
</evidence>
<evidence type="ECO:0000256" key="12">
    <source>
        <dbReference type="HAMAP-Rule" id="MF_00041"/>
    </source>
</evidence>
<dbReference type="FunFam" id="3.40.50.620:FF:000009">
    <property type="entry name" value="Cysteine--tRNA ligase"/>
    <property type="match status" value="1"/>
</dbReference>
<proteinExistence type="inferred from homology"/>
<feature type="binding site" evidence="12">
    <location>
        <position position="234"/>
    </location>
    <ligand>
        <name>Zn(2+)</name>
        <dbReference type="ChEBI" id="CHEBI:29105"/>
    </ligand>
</feature>
<dbReference type="PANTHER" id="PTHR10890:SF3">
    <property type="entry name" value="CYSTEINE--TRNA LIGASE, CYTOPLASMIC"/>
    <property type="match status" value="1"/>
</dbReference>
<evidence type="ECO:0000256" key="5">
    <source>
        <dbReference type="ARBA" id="ARBA00022598"/>
    </source>
</evidence>
<dbReference type="Proteomes" id="UP000230646">
    <property type="component" value="Unassembled WGS sequence"/>
</dbReference>
<accession>A0A2M7PTI0</accession>
<dbReference type="GO" id="GO:0005524">
    <property type="term" value="F:ATP binding"/>
    <property type="evidence" value="ECO:0007669"/>
    <property type="project" value="UniProtKB-UniRule"/>
</dbReference>
<dbReference type="PRINTS" id="PR00983">
    <property type="entry name" value="TRNASYNTHCYS"/>
</dbReference>
<dbReference type="RefSeq" id="WP_406606624.1">
    <property type="nucleotide sequence ID" value="NZ_PFKO01000010.1"/>
</dbReference>
<dbReference type="InterPro" id="IPR024909">
    <property type="entry name" value="Cys-tRNA/MSH_ligase"/>
</dbReference>
<comment type="similarity">
    <text evidence="2 12">Belongs to the class-I aminoacyl-tRNA synthetase family.</text>
</comment>
<keyword evidence="9 12" id="KW-0067">ATP-binding</keyword>
<dbReference type="InterPro" id="IPR056411">
    <property type="entry name" value="CysS_C"/>
</dbReference>
<dbReference type="NCBIfam" id="TIGR00435">
    <property type="entry name" value="cysS"/>
    <property type="match status" value="1"/>
</dbReference>
<keyword evidence="4 12" id="KW-0963">Cytoplasm</keyword>
<evidence type="ECO:0000256" key="8">
    <source>
        <dbReference type="ARBA" id="ARBA00022833"/>
    </source>
</evidence>